<dbReference type="SMART" id="SM00501">
    <property type="entry name" value="BRIGHT"/>
    <property type="match status" value="1"/>
</dbReference>
<dbReference type="InterPro" id="IPR016024">
    <property type="entry name" value="ARM-type_fold"/>
</dbReference>
<comment type="caution">
    <text evidence="8">The sequence shown here is derived from an EMBL/GenBank/DDBJ whole genome shotgun (WGS) entry which is preliminary data.</text>
</comment>
<feature type="region of interest" description="Disordered" evidence="5">
    <location>
        <begin position="820"/>
        <end position="844"/>
    </location>
</feature>
<protein>
    <recommendedName>
        <fullName evidence="10">AT-rich interactive domain-containing protein 2</fullName>
    </recommendedName>
</protein>
<reference evidence="8 9" key="1">
    <citation type="submission" date="2021-04" db="EMBL/GenBank/DDBJ databases">
        <authorList>
            <person name="De Guttry C."/>
            <person name="Zahm M."/>
            <person name="Klopp C."/>
            <person name="Cabau C."/>
            <person name="Louis A."/>
            <person name="Berthelot C."/>
            <person name="Parey E."/>
            <person name="Roest Crollius H."/>
            <person name="Montfort J."/>
            <person name="Robinson-Rechavi M."/>
            <person name="Bucao C."/>
            <person name="Bouchez O."/>
            <person name="Gislard M."/>
            <person name="Lluch J."/>
            <person name="Milhes M."/>
            <person name="Lampietro C."/>
            <person name="Lopez Roques C."/>
            <person name="Donnadieu C."/>
            <person name="Braasch I."/>
            <person name="Desvignes T."/>
            <person name="Postlethwait J."/>
            <person name="Bobe J."/>
            <person name="Wedekind C."/>
            <person name="Guiguen Y."/>
        </authorList>
    </citation>
    <scope>NUCLEOTIDE SEQUENCE [LARGE SCALE GENOMIC DNA]</scope>
    <source>
        <strain evidence="8">Cs_M1</strain>
        <tissue evidence="8">Blood</tissue>
    </source>
</reference>
<feature type="region of interest" description="Disordered" evidence="5">
    <location>
        <begin position="876"/>
        <end position="945"/>
    </location>
</feature>
<feature type="domain" description="ARID" evidence="6">
    <location>
        <begin position="13"/>
        <end position="105"/>
    </location>
</feature>
<feature type="region of interest" description="Disordered" evidence="5">
    <location>
        <begin position="1140"/>
        <end position="1162"/>
    </location>
</feature>
<dbReference type="SUPFAM" id="SSF46774">
    <property type="entry name" value="ARID-like"/>
    <property type="match status" value="1"/>
</dbReference>
<feature type="region of interest" description="Disordered" evidence="5">
    <location>
        <begin position="976"/>
        <end position="1004"/>
    </location>
</feature>
<dbReference type="SMART" id="SM01014">
    <property type="entry name" value="ARID"/>
    <property type="match status" value="1"/>
</dbReference>
<dbReference type="InterPro" id="IPR036390">
    <property type="entry name" value="WH_DNA-bd_sf"/>
</dbReference>
<dbReference type="SMART" id="SM00355">
    <property type="entry name" value="ZnF_C2H2"/>
    <property type="match status" value="2"/>
</dbReference>
<name>A0AAN8R5X4_9TELE</name>
<keyword evidence="3" id="KW-0804">Transcription</keyword>
<dbReference type="PANTHER" id="PTHR22970">
    <property type="entry name" value="AT-RICH INTERACTIVE DOMAIN-CONTAINING PROTEIN 2"/>
    <property type="match status" value="1"/>
</dbReference>
<keyword evidence="1" id="KW-0156">Chromatin regulator</keyword>
<gene>
    <name evidence="8" type="ORF">J4Q44_G00142060</name>
</gene>
<dbReference type="InterPro" id="IPR001606">
    <property type="entry name" value="ARID_dom"/>
</dbReference>
<dbReference type="GO" id="GO:0006325">
    <property type="term" value="P:chromatin organization"/>
    <property type="evidence" value="ECO:0007669"/>
    <property type="project" value="UniProtKB-KW"/>
</dbReference>
<dbReference type="SUPFAM" id="SSF46785">
    <property type="entry name" value="Winged helix' DNA-binding domain"/>
    <property type="match status" value="1"/>
</dbReference>
<keyword evidence="9" id="KW-1185">Reference proteome</keyword>
<sequence length="1644" mass="176879">MANSTGKNLLDQRRKGLAFLDELRQFHRSRGSPFKKIPIVGGKELDLNALYIRVISLGGFAKVSDKNQWSELGEDFNFPRSCSNAAFVLKQYYLRYLEKYEKVHHFGEDDDEQHTVSDYLRQSYGLSMEFTPPCDYNKLVLSLLSGLPNEVDFAINVCTLLSNESKHAMQLEKDPKLITLLLAHAGVFDDSLGSFSSVFGMDWKEQTSRDFMKFWKDVVEDSEVRDLIWDKTSPTQVTDGTSGDERWGAIFHPPRNLGIGDIEGQRVLQVGVILRNLSFEEANVKLLAANRTCLRFLLLCAHCHFVSLRQLGLDTLGNVAAELQLDPVDFRTTHLMFHTITKCLMSRDRFLKMRAMEILGNLSKAEDNGVLICEYVDQESYREVIGLLSLPDLMLLMSSLEVLYLLAQLGEIPCSKIASVDRSIDLLVRLVSVDLHTFGPDALTAVRLMEHQAAGQSQVAEVQPQLVEQLPAPLQGAPIPAARVPVQSPPPPPGIVELDGEKFTVQWLNAHFEVSGESSVSRSDMYSEYLATGSKMGRAGILASQGFLKCLRTIFPNHTVKRLEDTKPNAQAHIHVVGVKRRTIPLPIQLYYQQQASPTPGPRHDVPVHPQASPSGFVPGHPGFARPPVPSLTANPAAPQVAYTMQDGVPHPQAAQTVPRLHLHPQATPQQHPHPAQQAQPGDILKTAMVQSSIPTSGQVVQNHSPNMTQQLHHQQVMQAAGTPVTLFQQVQQGHIFTARVQGVSMAQRPPLPHTPPSSVPQALSQGPQQETAVFSAPPHYAAVSAPCSSLQNFQVGGGQVFTIAGVSNAQGSRVTFQNIAPKPAPSQASGPPTTTHNQQQQSSVVIVSPNPQQNQAYAPAIHQIVLANPSTMPGGQAIQLAGQPPAPSNPPPCPATTAPLPQGLPSPSNTQIQMQGSASVSQMLSVKRQPQQLNPQQQFHPQQQFQIQPQPLPQQQPPPLPTSTESSLIKQLLLPKRPSTPGGKLILPAPQVPPPNSTQRAPSPQVLYQLASQGQPQPQQLNVQLVPSQLQSPGGPLQTVQLISTSSPATIIQGQAPGGQVTFTVVPNTGFTTSASAAAAQVSQGAAAPGLPVVQTGNTLHGPPPPFRGDKIICQKEEEAKDATGLHIHERKIEVMENSSLADGAGTKTRNGDLAGADAPGTKLLNGRKCMDSSLPPYHSGNSQGACVNGPASESCPTNGKQTSGPANPQEGHVDPKKALVNGVCDFERGDASTGAHLSKNIPNHIASKHLGNGEVGPPQKLHGAPQEPSVPQQDTAKAEQAERLANGPQATGPFSNGPMGPGPNYALPAFRQQLFPTVTVNSQGATGSGILPANGLSDESRALKRPAEEDKGASVIPSKVGVRIITISDPNNAGCSATMVAVPAGADPSTVAKVAIENATQQRNCSTTQATSSTPGFTQPPPPVAQPAQAGSTSPNAPLSGPQAVVAPPEQTRKAGQNFKCLWQSCKRWFETPSRVFYHAATQHGGKELYPGQCLWEGCEPFPRQRLSFITHLQDKHCSRDALLAALKLEQEPTQTQDPNQKTSKPQPVASSTPAPRAQKAIVNHPSAALMALRRGSRNLVFRDFTDEKEGPMTKHIRLTAALTLKNIAKYSDCGRKLVKRHESHLSVLALSNMELRGSSGH</sequence>
<dbReference type="PROSITE" id="PS00028">
    <property type="entry name" value="ZINC_FINGER_C2H2_1"/>
    <property type="match status" value="1"/>
</dbReference>
<feature type="compositionally biased region" description="Polar residues" evidence="5">
    <location>
        <begin position="1196"/>
        <end position="1208"/>
    </location>
</feature>
<evidence type="ECO:0000256" key="1">
    <source>
        <dbReference type="ARBA" id="ARBA00022853"/>
    </source>
</evidence>
<keyword evidence="4" id="KW-0539">Nucleus</keyword>
<feature type="region of interest" description="Disordered" evidence="5">
    <location>
        <begin position="1247"/>
        <end position="1309"/>
    </location>
</feature>
<dbReference type="CDD" id="cd16866">
    <property type="entry name" value="ARID_ARID2"/>
    <property type="match status" value="1"/>
</dbReference>
<evidence type="ECO:0000256" key="4">
    <source>
        <dbReference type="ARBA" id="ARBA00023242"/>
    </source>
</evidence>
<dbReference type="EMBL" id="JAGTTL010000012">
    <property type="protein sequence ID" value="KAK6314677.1"/>
    <property type="molecule type" value="Genomic_DNA"/>
</dbReference>
<evidence type="ECO:0008006" key="10">
    <source>
        <dbReference type="Google" id="ProtNLM"/>
    </source>
</evidence>
<dbReference type="InterPro" id="IPR052406">
    <property type="entry name" value="Chromatin_Remodeling_Comp"/>
</dbReference>
<dbReference type="Pfam" id="PF01388">
    <property type="entry name" value="ARID"/>
    <property type="match status" value="1"/>
</dbReference>
<dbReference type="SUPFAM" id="SSF48371">
    <property type="entry name" value="ARM repeat"/>
    <property type="match status" value="1"/>
</dbReference>
<feature type="region of interest" description="Disordered" evidence="5">
    <location>
        <begin position="1176"/>
        <end position="1217"/>
    </location>
</feature>
<dbReference type="InterPro" id="IPR036388">
    <property type="entry name" value="WH-like_DNA-bd_sf"/>
</dbReference>
<dbReference type="Gene3D" id="1.10.150.60">
    <property type="entry name" value="ARID DNA-binding domain"/>
    <property type="match status" value="1"/>
</dbReference>
<evidence type="ECO:0000256" key="5">
    <source>
        <dbReference type="SAM" id="MobiDB-lite"/>
    </source>
</evidence>
<evidence type="ECO:0000313" key="9">
    <source>
        <dbReference type="Proteomes" id="UP001356427"/>
    </source>
</evidence>
<keyword evidence="2" id="KW-0805">Transcription regulation</keyword>
<dbReference type="PROSITE" id="PS51011">
    <property type="entry name" value="ARID"/>
    <property type="match status" value="1"/>
</dbReference>
<evidence type="ECO:0000256" key="3">
    <source>
        <dbReference type="ARBA" id="ARBA00023163"/>
    </source>
</evidence>
<feature type="region of interest" description="Disordered" evidence="5">
    <location>
        <begin position="747"/>
        <end position="767"/>
    </location>
</feature>
<feature type="domain" description="RFX-type winged-helix" evidence="7">
    <location>
        <begin position="504"/>
        <end position="583"/>
    </location>
</feature>
<evidence type="ECO:0000259" key="7">
    <source>
        <dbReference type="PROSITE" id="PS51526"/>
    </source>
</evidence>
<dbReference type="GO" id="GO:0003677">
    <property type="term" value="F:DNA binding"/>
    <property type="evidence" value="ECO:0007669"/>
    <property type="project" value="InterPro"/>
</dbReference>
<dbReference type="GO" id="GO:0006355">
    <property type="term" value="P:regulation of DNA-templated transcription"/>
    <property type="evidence" value="ECO:0007669"/>
    <property type="project" value="InterPro"/>
</dbReference>
<dbReference type="InterPro" id="IPR036431">
    <property type="entry name" value="ARID_dom_sf"/>
</dbReference>
<organism evidence="8 9">
    <name type="scientific">Coregonus suidteri</name>
    <dbReference type="NCBI Taxonomy" id="861788"/>
    <lineage>
        <taxon>Eukaryota</taxon>
        <taxon>Metazoa</taxon>
        <taxon>Chordata</taxon>
        <taxon>Craniata</taxon>
        <taxon>Vertebrata</taxon>
        <taxon>Euteleostomi</taxon>
        <taxon>Actinopterygii</taxon>
        <taxon>Neopterygii</taxon>
        <taxon>Teleostei</taxon>
        <taxon>Protacanthopterygii</taxon>
        <taxon>Salmoniformes</taxon>
        <taxon>Salmonidae</taxon>
        <taxon>Coregoninae</taxon>
        <taxon>Coregonus</taxon>
    </lineage>
</organism>
<feature type="compositionally biased region" description="Pro residues" evidence="5">
    <location>
        <begin position="750"/>
        <end position="759"/>
    </location>
</feature>
<feature type="region of interest" description="Disordered" evidence="5">
    <location>
        <begin position="1403"/>
        <end position="1446"/>
    </location>
</feature>
<feature type="compositionally biased region" description="Polar residues" evidence="5">
    <location>
        <begin position="1534"/>
        <end position="1556"/>
    </location>
</feature>
<feature type="region of interest" description="Disordered" evidence="5">
    <location>
        <begin position="1534"/>
        <end position="1561"/>
    </location>
</feature>
<dbReference type="InterPro" id="IPR003150">
    <property type="entry name" value="DNA-bd_RFX"/>
</dbReference>
<accession>A0AAN8R5X4</accession>
<dbReference type="Proteomes" id="UP001356427">
    <property type="component" value="Unassembled WGS sequence"/>
</dbReference>
<dbReference type="PANTHER" id="PTHR22970:SF14">
    <property type="entry name" value="AT-RICH INTERACTIVE DOMAIN-CONTAINING PROTEIN 2"/>
    <property type="match status" value="1"/>
</dbReference>
<feature type="compositionally biased region" description="Polar residues" evidence="5">
    <location>
        <begin position="827"/>
        <end position="837"/>
    </location>
</feature>
<evidence type="ECO:0000259" key="6">
    <source>
        <dbReference type="PROSITE" id="PS51011"/>
    </source>
</evidence>
<feature type="compositionally biased region" description="Polar residues" evidence="5">
    <location>
        <begin position="1403"/>
        <end position="1412"/>
    </location>
</feature>
<dbReference type="Gene3D" id="1.10.10.10">
    <property type="entry name" value="Winged helix-like DNA-binding domain superfamily/Winged helix DNA-binding domain"/>
    <property type="match status" value="1"/>
</dbReference>
<feature type="compositionally biased region" description="Low complexity" evidence="5">
    <location>
        <begin position="930"/>
        <end position="945"/>
    </location>
</feature>
<feature type="compositionally biased region" description="Polar residues" evidence="5">
    <location>
        <begin position="906"/>
        <end position="925"/>
    </location>
</feature>
<dbReference type="InterPro" id="IPR013087">
    <property type="entry name" value="Znf_C2H2_type"/>
</dbReference>
<evidence type="ECO:0000313" key="8">
    <source>
        <dbReference type="EMBL" id="KAK6314677.1"/>
    </source>
</evidence>
<dbReference type="PROSITE" id="PS51526">
    <property type="entry name" value="RFX_DBD"/>
    <property type="match status" value="1"/>
</dbReference>
<evidence type="ECO:0000256" key="2">
    <source>
        <dbReference type="ARBA" id="ARBA00023015"/>
    </source>
</evidence>
<proteinExistence type="predicted"/>
<dbReference type="Pfam" id="PF02257">
    <property type="entry name" value="RFX_DNA_binding"/>
    <property type="match status" value="1"/>
</dbReference>
<feature type="compositionally biased region" description="Pro residues" evidence="5">
    <location>
        <begin position="885"/>
        <end position="895"/>
    </location>
</feature>